<accession>A0A563DWN4</accession>
<organism evidence="1 2">
    <name type="scientific">Leekyejoonella antrihumi</name>
    <dbReference type="NCBI Taxonomy" id="1660198"/>
    <lineage>
        <taxon>Bacteria</taxon>
        <taxon>Bacillati</taxon>
        <taxon>Actinomycetota</taxon>
        <taxon>Actinomycetes</taxon>
        <taxon>Micrococcales</taxon>
        <taxon>Dermacoccaceae</taxon>
        <taxon>Leekyejoonella</taxon>
    </lineage>
</organism>
<proteinExistence type="predicted"/>
<dbReference type="AlphaFoldDB" id="A0A563DWN4"/>
<reference evidence="1 2" key="2">
    <citation type="submission" date="2019-08" db="EMBL/GenBank/DDBJ databases">
        <title>Jejuicoccus antrihumi gen. nov., sp. nov., a new member of the family Dermacoccaceae isolated from a cave.</title>
        <authorList>
            <person name="Schumann P."/>
            <person name="Kim I.S."/>
        </authorList>
    </citation>
    <scope>NUCLEOTIDE SEQUENCE [LARGE SCALE GENOMIC DNA]</scope>
    <source>
        <strain evidence="1 2">C5-26</strain>
    </source>
</reference>
<gene>
    <name evidence="1" type="ORF">FGL98_18150</name>
</gene>
<protein>
    <submittedName>
        <fullName evidence="1">Uncharacterized protein</fullName>
    </submittedName>
</protein>
<dbReference type="EMBL" id="VCQV01000029">
    <property type="protein sequence ID" value="TWP34352.1"/>
    <property type="molecule type" value="Genomic_DNA"/>
</dbReference>
<evidence type="ECO:0000313" key="1">
    <source>
        <dbReference type="EMBL" id="TWP34352.1"/>
    </source>
</evidence>
<keyword evidence="2" id="KW-1185">Reference proteome</keyword>
<reference evidence="1 2" key="1">
    <citation type="submission" date="2019-05" db="EMBL/GenBank/DDBJ databases">
        <authorList>
            <person name="Lee S.D."/>
        </authorList>
    </citation>
    <scope>NUCLEOTIDE SEQUENCE [LARGE SCALE GENOMIC DNA]</scope>
    <source>
        <strain evidence="1 2">C5-26</strain>
    </source>
</reference>
<dbReference type="Proteomes" id="UP000320244">
    <property type="component" value="Unassembled WGS sequence"/>
</dbReference>
<comment type="caution">
    <text evidence="1">The sequence shown here is derived from an EMBL/GenBank/DDBJ whole genome shotgun (WGS) entry which is preliminary data.</text>
</comment>
<sequence>MAGSELGPFSERRNWRLIRRLGQFIDPDSSEALARVESSRRVRIPRDAPLARRLGAEALDSFLEHSASFPALIRGLSAGDIAERLVAIDHIQELAIRDIEVARELAQQLEQDVDPEVADRAHAEVAILADPGYQP</sequence>
<evidence type="ECO:0000313" key="2">
    <source>
        <dbReference type="Proteomes" id="UP000320244"/>
    </source>
</evidence>
<dbReference type="RefSeq" id="WP_146319082.1">
    <property type="nucleotide sequence ID" value="NZ_VCQV01000029.1"/>
</dbReference>
<name>A0A563DWN4_9MICO</name>